<name>A0A4Y2UIR7_ARAVE</name>
<proteinExistence type="predicted"/>
<accession>A0A4Y2UIR7</accession>
<keyword evidence="2" id="KW-1185">Reference proteome</keyword>
<protein>
    <submittedName>
        <fullName evidence="1">Uncharacterized protein</fullName>
    </submittedName>
</protein>
<evidence type="ECO:0000313" key="1">
    <source>
        <dbReference type="EMBL" id="GBO11460.1"/>
    </source>
</evidence>
<gene>
    <name evidence="1" type="ORF">AVEN_58213_1</name>
</gene>
<dbReference type="Proteomes" id="UP000499080">
    <property type="component" value="Unassembled WGS sequence"/>
</dbReference>
<dbReference type="EMBL" id="BGPR01036309">
    <property type="protein sequence ID" value="GBO11460.1"/>
    <property type="molecule type" value="Genomic_DNA"/>
</dbReference>
<comment type="caution">
    <text evidence="1">The sequence shown here is derived from an EMBL/GenBank/DDBJ whole genome shotgun (WGS) entry which is preliminary data.</text>
</comment>
<dbReference type="AlphaFoldDB" id="A0A4Y2UIR7"/>
<reference evidence="1 2" key="1">
    <citation type="journal article" date="2019" name="Sci. Rep.">
        <title>Orb-weaving spider Araneus ventricosus genome elucidates the spidroin gene catalogue.</title>
        <authorList>
            <person name="Kono N."/>
            <person name="Nakamura H."/>
            <person name="Ohtoshi R."/>
            <person name="Moran D.A.P."/>
            <person name="Shinohara A."/>
            <person name="Yoshida Y."/>
            <person name="Fujiwara M."/>
            <person name="Mori M."/>
            <person name="Tomita M."/>
            <person name="Arakawa K."/>
        </authorList>
    </citation>
    <scope>NUCLEOTIDE SEQUENCE [LARGE SCALE GENOMIC DNA]</scope>
</reference>
<organism evidence="1 2">
    <name type="scientific">Araneus ventricosus</name>
    <name type="common">Orbweaver spider</name>
    <name type="synonym">Epeira ventricosa</name>
    <dbReference type="NCBI Taxonomy" id="182803"/>
    <lineage>
        <taxon>Eukaryota</taxon>
        <taxon>Metazoa</taxon>
        <taxon>Ecdysozoa</taxon>
        <taxon>Arthropoda</taxon>
        <taxon>Chelicerata</taxon>
        <taxon>Arachnida</taxon>
        <taxon>Araneae</taxon>
        <taxon>Araneomorphae</taxon>
        <taxon>Entelegynae</taxon>
        <taxon>Araneoidea</taxon>
        <taxon>Araneidae</taxon>
        <taxon>Araneus</taxon>
    </lineage>
</organism>
<sequence>MPLNRRCPNSDEVQGNTAIKIGNSVRLFQTKLFCKQMQDFPHIPCSFLYTKEACSNGQRLVVRCLKFVLPPISGAHRLVVSREVLRWLDRPGEMSVSDRTSKGCELTIGYLSQCCNRKISSAASL</sequence>
<evidence type="ECO:0000313" key="2">
    <source>
        <dbReference type="Proteomes" id="UP000499080"/>
    </source>
</evidence>